<reference evidence="2" key="2">
    <citation type="journal article" date="2023" name="IMA Fungus">
        <title>Comparative genomic study of the Penicillium genus elucidates a diverse pangenome and 15 lateral gene transfer events.</title>
        <authorList>
            <person name="Petersen C."/>
            <person name="Sorensen T."/>
            <person name="Nielsen M.R."/>
            <person name="Sondergaard T.E."/>
            <person name="Sorensen J.L."/>
            <person name="Fitzpatrick D.A."/>
            <person name="Frisvad J.C."/>
            <person name="Nielsen K.L."/>
        </authorList>
    </citation>
    <scope>NUCLEOTIDE SEQUENCE</scope>
    <source>
        <strain evidence="2">IBT 35673</strain>
    </source>
</reference>
<dbReference type="SUPFAM" id="SSF69065">
    <property type="entry name" value="RNase III domain-like"/>
    <property type="match status" value="1"/>
</dbReference>
<dbReference type="Proteomes" id="UP001147695">
    <property type="component" value="Unassembled WGS sequence"/>
</dbReference>
<dbReference type="InterPro" id="IPR036389">
    <property type="entry name" value="RNase_III_sf"/>
</dbReference>
<dbReference type="GO" id="GO:0006396">
    <property type="term" value="P:RNA processing"/>
    <property type="evidence" value="ECO:0007669"/>
    <property type="project" value="InterPro"/>
</dbReference>
<dbReference type="InterPro" id="IPR000999">
    <property type="entry name" value="RNase_III_dom"/>
</dbReference>
<organism evidence="2 3">
    <name type="scientific">Penicillium brevicompactum</name>
    <dbReference type="NCBI Taxonomy" id="5074"/>
    <lineage>
        <taxon>Eukaryota</taxon>
        <taxon>Fungi</taxon>
        <taxon>Dikarya</taxon>
        <taxon>Ascomycota</taxon>
        <taxon>Pezizomycotina</taxon>
        <taxon>Eurotiomycetes</taxon>
        <taxon>Eurotiomycetidae</taxon>
        <taxon>Eurotiales</taxon>
        <taxon>Aspergillaceae</taxon>
        <taxon>Penicillium</taxon>
    </lineage>
</organism>
<dbReference type="EMBL" id="JAPZBQ010000005">
    <property type="protein sequence ID" value="KAJ5329164.1"/>
    <property type="molecule type" value="Genomic_DNA"/>
</dbReference>
<evidence type="ECO:0000313" key="3">
    <source>
        <dbReference type="Proteomes" id="UP001147695"/>
    </source>
</evidence>
<gene>
    <name evidence="2" type="ORF">N7452_009554</name>
</gene>
<evidence type="ECO:0000259" key="1">
    <source>
        <dbReference type="PROSITE" id="PS50142"/>
    </source>
</evidence>
<feature type="domain" description="RNase III" evidence="1">
    <location>
        <begin position="24"/>
        <end position="136"/>
    </location>
</feature>
<evidence type="ECO:0000313" key="2">
    <source>
        <dbReference type="EMBL" id="KAJ5329164.1"/>
    </source>
</evidence>
<sequence length="155" mass="17164">MNFHFSISDDTLESFETTILHGKYHFKDKNLLRRALRGFIFIYTDDEGRKVLAMVGDATLRQILVNQGQERNLSVGNIQNVITHVASNSHLHERGIAIGLDPFILKFPGQLGQPAGRIVMATTIEAIIGAVYIDSQKNANDCEAVMAALGLAWPE</sequence>
<dbReference type="Gene3D" id="1.10.1520.10">
    <property type="entry name" value="Ribonuclease III domain"/>
    <property type="match status" value="1"/>
</dbReference>
<accession>A0A9W9UBB3</accession>
<dbReference type="AlphaFoldDB" id="A0A9W9UBB3"/>
<reference evidence="2" key="1">
    <citation type="submission" date="2022-12" db="EMBL/GenBank/DDBJ databases">
        <authorList>
            <person name="Petersen C."/>
        </authorList>
    </citation>
    <scope>NUCLEOTIDE SEQUENCE</scope>
    <source>
        <strain evidence="2">IBT 35673</strain>
    </source>
</reference>
<protein>
    <recommendedName>
        <fullName evidence="1">RNase III domain-containing protein</fullName>
    </recommendedName>
</protein>
<dbReference type="Pfam" id="PF00636">
    <property type="entry name" value="Ribonuclease_3"/>
    <property type="match status" value="1"/>
</dbReference>
<proteinExistence type="predicted"/>
<comment type="caution">
    <text evidence="2">The sequence shown here is derived from an EMBL/GenBank/DDBJ whole genome shotgun (WGS) entry which is preliminary data.</text>
</comment>
<dbReference type="GO" id="GO:0004525">
    <property type="term" value="F:ribonuclease III activity"/>
    <property type="evidence" value="ECO:0007669"/>
    <property type="project" value="InterPro"/>
</dbReference>
<name>A0A9W9UBB3_PENBR</name>
<dbReference type="PROSITE" id="PS50142">
    <property type="entry name" value="RNASE_3_2"/>
    <property type="match status" value="1"/>
</dbReference>